<dbReference type="Proteomes" id="UP000586951">
    <property type="component" value="Unassembled WGS sequence"/>
</dbReference>
<dbReference type="EMBL" id="JAARRU010000001">
    <property type="protein sequence ID" value="MBC1564114.1"/>
    <property type="molecule type" value="Genomic_DNA"/>
</dbReference>
<protein>
    <submittedName>
        <fullName evidence="1">Uncharacterized protein</fullName>
    </submittedName>
</protein>
<sequence>MTDFKIEAQTQQVATRDSDGHIITIIPRWSEHSAFISFFTKAYEGDHWSMMNTEVNQRVQSGEWTLLREGEVYKQ</sequence>
<dbReference type="RefSeq" id="WP_185416250.1">
    <property type="nucleotide sequence ID" value="NZ_JAARRU010000001.1"/>
</dbReference>
<organism evidence="1 2">
    <name type="scientific">Listeria booriae</name>
    <dbReference type="NCBI Taxonomy" id="1552123"/>
    <lineage>
        <taxon>Bacteria</taxon>
        <taxon>Bacillati</taxon>
        <taxon>Bacillota</taxon>
        <taxon>Bacilli</taxon>
        <taxon>Bacillales</taxon>
        <taxon>Listeriaceae</taxon>
        <taxon>Listeria</taxon>
    </lineage>
</organism>
<gene>
    <name evidence="1" type="ORF">HB907_01770</name>
</gene>
<name>A0A841ZUA2_9LIST</name>
<evidence type="ECO:0000313" key="1">
    <source>
        <dbReference type="EMBL" id="MBC1564114.1"/>
    </source>
</evidence>
<evidence type="ECO:0000313" key="2">
    <source>
        <dbReference type="Proteomes" id="UP000586951"/>
    </source>
</evidence>
<dbReference type="AlphaFoldDB" id="A0A841ZUA2"/>
<comment type="caution">
    <text evidence="1">The sequence shown here is derived from an EMBL/GenBank/DDBJ whole genome shotgun (WGS) entry which is preliminary data.</text>
</comment>
<proteinExistence type="predicted"/>
<reference evidence="1 2" key="1">
    <citation type="submission" date="2020-03" db="EMBL/GenBank/DDBJ databases">
        <title>Soil Listeria distribution.</title>
        <authorList>
            <person name="Liao J."/>
            <person name="Wiedmann M."/>
        </authorList>
    </citation>
    <scope>NUCLEOTIDE SEQUENCE [LARGE SCALE GENOMIC DNA]</scope>
    <source>
        <strain evidence="1 2">FSL L7-1427</strain>
    </source>
</reference>
<accession>A0A841ZUA2</accession>